<protein>
    <submittedName>
        <fullName evidence="1">Uncharacterized protein</fullName>
    </submittedName>
</protein>
<organism evidence="1 2">
    <name type="scientific">Brachionus plicatilis</name>
    <name type="common">Marine rotifer</name>
    <name type="synonym">Brachionus muelleri</name>
    <dbReference type="NCBI Taxonomy" id="10195"/>
    <lineage>
        <taxon>Eukaryota</taxon>
        <taxon>Metazoa</taxon>
        <taxon>Spiralia</taxon>
        <taxon>Gnathifera</taxon>
        <taxon>Rotifera</taxon>
        <taxon>Eurotatoria</taxon>
        <taxon>Monogononta</taxon>
        <taxon>Pseudotrocha</taxon>
        <taxon>Ploima</taxon>
        <taxon>Brachionidae</taxon>
        <taxon>Brachionus</taxon>
    </lineage>
</organism>
<sequence>MTTNELRSTLVVEFQESGIDYILISDDKSFPRLHKKFSQLHYISVNRFSQKGRMKNKSSLINDSCCMYKNIIKQQYI</sequence>
<evidence type="ECO:0000313" key="1">
    <source>
        <dbReference type="EMBL" id="RNA07678.1"/>
    </source>
</evidence>
<dbReference type="Proteomes" id="UP000276133">
    <property type="component" value="Unassembled WGS sequence"/>
</dbReference>
<gene>
    <name evidence="1" type="ORF">BpHYR1_030644</name>
</gene>
<reference evidence="1 2" key="1">
    <citation type="journal article" date="2018" name="Sci. Rep.">
        <title>Genomic signatures of local adaptation to the degree of environmental predictability in rotifers.</title>
        <authorList>
            <person name="Franch-Gras L."/>
            <person name="Hahn C."/>
            <person name="Garcia-Roger E.M."/>
            <person name="Carmona M.J."/>
            <person name="Serra M."/>
            <person name="Gomez A."/>
        </authorList>
    </citation>
    <scope>NUCLEOTIDE SEQUENCE [LARGE SCALE GENOMIC DNA]</scope>
    <source>
        <strain evidence="1">HYR1</strain>
    </source>
</reference>
<dbReference type="AlphaFoldDB" id="A0A3M7Q9M4"/>
<accession>A0A3M7Q9M4</accession>
<name>A0A3M7Q9M4_BRAPC</name>
<proteinExistence type="predicted"/>
<keyword evidence="2" id="KW-1185">Reference proteome</keyword>
<evidence type="ECO:0000313" key="2">
    <source>
        <dbReference type="Proteomes" id="UP000276133"/>
    </source>
</evidence>
<dbReference type="EMBL" id="REGN01006966">
    <property type="protein sequence ID" value="RNA07678.1"/>
    <property type="molecule type" value="Genomic_DNA"/>
</dbReference>
<comment type="caution">
    <text evidence="1">The sequence shown here is derived from an EMBL/GenBank/DDBJ whole genome shotgun (WGS) entry which is preliminary data.</text>
</comment>